<keyword evidence="9" id="KW-0675">Receptor</keyword>
<keyword evidence="10" id="KW-1185">Reference proteome</keyword>
<feature type="compositionally biased region" description="Polar residues" evidence="7">
    <location>
        <begin position="1"/>
        <end position="10"/>
    </location>
</feature>
<comment type="subcellular location">
    <subcellularLocation>
        <location evidence="1">Membrane</location>
    </subcellularLocation>
</comment>
<dbReference type="SUPFAM" id="SSF55073">
    <property type="entry name" value="Nucleotide cyclase"/>
    <property type="match status" value="1"/>
</dbReference>
<dbReference type="Gene3D" id="3.30.70.1230">
    <property type="entry name" value="Nucleotide cyclase"/>
    <property type="match status" value="1"/>
</dbReference>
<evidence type="ECO:0000256" key="4">
    <source>
        <dbReference type="ARBA" id="ARBA00022989"/>
    </source>
</evidence>
<dbReference type="EMBL" id="BLXT01005140">
    <property type="protein sequence ID" value="GFO20080.1"/>
    <property type="molecule type" value="Genomic_DNA"/>
</dbReference>
<dbReference type="GO" id="GO:0007168">
    <property type="term" value="P:receptor guanylyl cyclase signaling pathway"/>
    <property type="evidence" value="ECO:0007669"/>
    <property type="project" value="TreeGrafter"/>
</dbReference>
<comment type="caution">
    <text evidence="9">The sequence shown here is derived from an EMBL/GenBank/DDBJ whole genome shotgun (WGS) entry which is preliminary data.</text>
</comment>
<keyword evidence="6" id="KW-0456">Lyase</keyword>
<protein>
    <submittedName>
        <fullName evidence="9">Atrial natriuretic peptide receptor 2</fullName>
    </submittedName>
</protein>
<feature type="domain" description="Guanylate cyclase" evidence="8">
    <location>
        <begin position="105"/>
        <end position="148"/>
    </location>
</feature>
<evidence type="ECO:0000256" key="2">
    <source>
        <dbReference type="ARBA" id="ARBA00022692"/>
    </source>
</evidence>
<evidence type="ECO:0000256" key="3">
    <source>
        <dbReference type="ARBA" id="ARBA00022741"/>
    </source>
</evidence>
<proteinExistence type="predicted"/>
<dbReference type="AlphaFoldDB" id="A0AAV4BHQ4"/>
<organism evidence="9 10">
    <name type="scientific">Plakobranchus ocellatus</name>
    <dbReference type="NCBI Taxonomy" id="259542"/>
    <lineage>
        <taxon>Eukaryota</taxon>
        <taxon>Metazoa</taxon>
        <taxon>Spiralia</taxon>
        <taxon>Lophotrochozoa</taxon>
        <taxon>Mollusca</taxon>
        <taxon>Gastropoda</taxon>
        <taxon>Heterobranchia</taxon>
        <taxon>Euthyneura</taxon>
        <taxon>Panpulmonata</taxon>
        <taxon>Sacoglossa</taxon>
        <taxon>Placobranchoidea</taxon>
        <taxon>Plakobranchidae</taxon>
        <taxon>Plakobranchus</taxon>
    </lineage>
</organism>
<feature type="region of interest" description="Disordered" evidence="7">
    <location>
        <begin position="1"/>
        <end position="62"/>
    </location>
</feature>
<evidence type="ECO:0000259" key="8">
    <source>
        <dbReference type="PROSITE" id="PS50125"/>
    </source>
</evidence>
<keyword evidence="5" id="KW-0472">Membrane</keyword>
<feature type="compositionally biased region" description="Acidic residues" evidence="7">
    <location>
        <begin position="25"/>
        <end position="60"/>
    </location>
</feature>
<dbReference type="InterPro" id="IPR050401">
    <property type="entry name" value="Cyclic_nucleotide_synthase"/>
</dbReference>
<sequence length="148" mass="16993">MYYLQSTNPLQLAPDHFTTVHPNNDDDDDDNDDDDNEEEEKEEEEEEKGEGEEEEDGDDDEHCKLKYIPTRQTVDGPRAVEDDVKVASQLIRGESVTAEWYDNVSIYFSDICGFTAMSAESTPMQVVDLLNDLYTTFDSIIENFDVYK</sequence>
<evidence type="ECO:0000256" key="1">
    <source>
        <dbReference type="ARBA" id="ARBA00004370"/>
    </source>
</evidence>
<keyword evidence="3" id="KW-0547">Nucleotide-binding</keyword>
<evidence type="ECO:0000256" key="6">
    <source>
        <dbReference type="ARBA" id="ARBA00023239"/>
    </source>
</evidence>
<name>A0AAV4BHQ4_9GAST</name>
<feature type="non-terminal residue" evidence="9">
    <location>
        <position position="148"/>
    </location>
</feature>
<dbReference type="GO" id="GO:0004383">
    <property type="term" value="F:guanylate cyclase activity"/>
    <property type="evidence" value="ECO:0007669"/>
    <property type="project" value="TreeGrafter"/>
</dbReference>
<evidence type="ECO:0000313" key="9">
    <source>
        <dbReference type="EMBL" id="GFO20080.1"/>
    </source>
</evidence>
<dbReference type="InterPro" id="IPR029787">
    <property type="entry name" value="Nucleotide_cyclase"/>
</dbReference>
<evidence type="ECO:0000256" key="7">
    <source>
        <dbReference type="SAM" id="MobiDB-lite"/>
    </source>
</evidence>
<dbReference type="GO" id="GO:0035556">
    <property type="term" value="P:intracellular signal transduction"/>
    <property type="evidence" value="ECO:0007669"/>
    <property type="project" value="InterPro"/>
</dbReference>
<dbReference type="PANTHER" id="PTHR11920">
    <property type="entry name" value="GUANYLYL CYCLASE"/>
    <property type="match status" value="1"/>
</dbReference>
<dbReference type="Proteomes" id="UP000735302">
    <property type="component" value="Unassembled WGS sequence"/>
</dbReference>
<gene>
    <name evidence="9" type="ORF">PoB_004658500</name>
</gene>
<evidence type="ECO:0000313" key="10">
    <source>
        <dbReference type="Proteomes" id="UP000735302"/>
    </source>
</evidence>
<reference evidence="9 10" key="1">
    <citation type="journal article" date="2021" name="Elife">
        <title>Chloroplast acquisition without the gene transfer in kleptoplastic sea slugs, Plakobranchus ocellatus.</title>
        <authorList>
            <person name="Maeda T."/>
            <person name="Takahashi S."/>
            <person name="Yoshida T."/>
            <person name="Shimamura S."/>
            <person name="Takaki Y."/>
            <person name="Nagai Y."/>
            <person name="Toyoda A."/>
            <person name="Suzuki Y."/>
            <person name="Arimoto A."/>
            <person name="Ishii H."/>
            <person name="Satoh N."/>
            <person name="Nishiyama T."/>
            <person name="Hasebe M."/>
            <person name="Maruyama T."/>
            <person name="Minagawa J."/>
            <person name="Obokata J."/>
            <person name="Shigenobu S."/>
        </authorList>
    </citation>
    <scope>NUCLEOTIDE SEQUENCE [LARGE SCALE GENOMIC DNA]</scope>
</reference>
<dbReference type="Pfam" id="PF00211">
    <property type="entry name" value="Guanylate_cyc"/>
    <property type="match status" value="1"/>
</dbReference>
<evidence type="ECO:0000256" key="5">
    <source>
        <dbReference type="ARBA" id="ARBA00023136"/>
    </source>
</evidence>
<dbReference type="GO" id="GO:0004016">
    <property type="term" value="F:adenylate cyclase activity"/>
    <property type="evidence" value="ECO:0007669"/>
    <property type="project" value="TreeGrafter"/>
</dbReference>
<accession>A0AAV4BHQ4</accession>
<keyword evidence="2" id="KW-0812">Transmembrane</keyword>
<dbReference type="PANTHER" id="PTHR11920:SF494">
    <property type="entry name" value="ATRIAL NATRIURETIC PEPTIDE RECEPTOR 2"/>
    <property type="match status" value="1"/>
</dbReference>
<dbReference type="GO" id="GO:0005886">
    <property type="term" value="C:plasma membrane"/>
    <property type="evidence" value="ECO:0007669"/>
    <property type="project" value="TreeGrafter"/>
</dbReference>
<dbReference type="GO" id="GO:0001653">
    <property type="term" value="F:peptide receptor activity"/>
    <property type="evidence" value="ECO:0007669"/>
    <property type="project" value="TreeGrafter"/>
</dbReference>
<dbReference type="PROSITE" id="PS50125">
    <property type="entry name" value="GUANYLATE_CYCLASE_2"/>
    <property type="match status" value="1"/>
</dbReference>
<keyword evidence="4" id="KW-1133">Transmembrane helix</keyword>
<dbReference type="InterPro" id="IPR001054">
    <property type="entry name" value="A/G_cyclase"/>
</dbReference>
<dbReference type="GO" id="GO:0000166">
    <property type="term" value="F:nucleotide binding"/>
    <property type="evidence" value="ECO:0007669"/>
    <property type="project" value="UniProtKB-KW"/>
</dbReference>